<evidence type="ECO:0000313" key="3">
    <source>
        <dbReference type="EMBL" id="MDQ0516224.1"/>
    </source>
</evidence>
<protein>
    <submittedName>
        <fullName evidence="3">Signal transduction protein with EAL and GGDEF domain</fullName>
    </submittedName>
</protein>
<dbReference type="PANTHER" id="PTHR33121:SF70">
    <property type="entry name" value="SIGNALING PROTEIN YKOW"/>
    <property type="match status" value="1"/>
</dbReference>
<dbReference type="InterPro" id="IPR000160">
    <property type="entry name" value="GGDEF_dom"/>
</dbReference>
<dbReference type="SUPFAM" id="SSF55073">
    <property type="entry name" value="Nucleotide cyclase"/>
    <property type="match status" value="1"/>
</dbReference>
<dbReference type="Gene3D" id="3.30.70.270">
    <property type="match status" value="1"/>
</dbReference>
<dbReference type="PANTHER" id="PTHR33121">
    <property type="entry name" value="CYCLIC DI-GMP PHOSPHODIESTERASE PDEF"/>
    <property type="match status" value="1"/>
</dbReference>
<organism evidence="3 4">
    <name type="scientific">Kaistia geumhonensis</name>
    <dbReference type="NCBI Taxonomy" id="410839"/>
    <lineage>
        <taxon>Bacteria</taxon>
        <taxon>Pseudomonadati</taxon>
        <taxon>Pseudomonadota</taxon>
        <taxon>Alphaproteobacteria</taxon>
        <taxon>Hyphomicrobiales</taxon>
        <taxon>Kaistiaceae</taxon>
        <taxon>Kaistia</taxon>
    </lineage>
</organism>
<sequence length="607" mass="65113">MSEPIGSVVQQFQNEILEAIALGTPLDDVANLVCRRVETLAPGAICTLVRIRGGALHPLAAPSLPASYSQALEGLAIGPTVGSCGTAAWLARPVTVRDIAADPLWDDYRALALPLGLAACWSSPLLATDGTVIATFALYFRETRGPSRLEKQLVEAVVHLGAIAIERSDGEEIRQRLSRFDPLTNLPNRRSFETVLGDLCADPASHFGLLLLGLDRVETFVPAIDDPGSDRLVAEMAERLSRLDRGFWPASLGGDRFAVIVDPCLDHASLKEAGESVMAALHGPAGRSRFGPLDQGVAIGGALFGPDGIAPEFLRLNAELALAASRRSGRRGYLRYEPSMGEVAERRRALLRQVATALDEDRILPFYQPLVRLDSGRIIGLEALLRMRRRDGAIVTAGDFQAAFADPGLARAMTDRMLAEVARDMAAWLDAGIDFGHVGVNLSMADFAEEGLAERLVGAFASAGVPPGRVVLEITELVAMDDPFRDVADTVGSLRRSGFLVALDDFGTGFASLTHLMALKTDVIKIDRSFIDRLLIDHDSAVIVAAMIDIAQQLDRRIVAEGIETRAQAERLAEMGCRLGQGFLYARAADAATTLVRLSESVLTPAA</sequence>
<evidence type="ECO:0000259" key="1">
    <source>
        <dbReference type="PROSITE" id="PS50883"/>
    </source>
</evidence>
<dbReference type="Pfam" id="PF13185">
    <property type="entry name" value="GAF_2"/>
    <property type="match status" value="1"/>
</dbReference>
<dbReference type="SUPFAM" id="SSF141868">
    <property type="entry name" value="EAL domain-like"/>
    <property type="match status" value="1"/>
</dbReference>
<dbReference type="SUPFAM" id="SSF55781">
    <property type="entry name" value="GAF domain-like"/>
    <property type="match status" value="1"/>
</dbReference>
<evidence type="ECO:0000259" key="2">
    <source>
        <dbReference type="PROSITE" id="PS50887"/>
    </source>
</evidence>
<dbReference type="SMART" id="SM00065">
    <property type="entry name" value="GAF"/>
    <property type="match status" value="1"/>
</dbReference>
<dbReference type="PROSITE" id="PS50883">
    <property type="entry name" value="EAL"/>
    <property type="match status" value="1"/>
</dbReference>
<dbReference type="Gene3D" id="3.30.450.40">
    <property type="match status" value="1"/>
</dbReference>
<dbReference type="EMBL" id="JAUSWJ010000001">
    <property type="protein sequence ID" value="MDQ0516224.1"/>
    <property type="molecule type" value="Genomic_DNA"/>
</dbReference>
<comment type="caution">
    <text evidence="3">The sequence shown here is derived from an EMBL/GenBank/DDBJ whole genome shotgun (WGS) entry which is preliminary data.</text>
</comment>
<dbReference type="SMART" id="SM00267">
    <property type="entry name" value="GGDEF"/>
    <property type="match status" value="1"/>
</dbReference>
<evidence type="ECO:0000313" key="4">
    <source>
        <dbReference type="Proteomes" id="UP001223743"/>
    </source>
</evidence>
<dbReference type="InterPro" id="IPR050706">
    <property type="entry name" value="Cyclic-di-GMP_PDE-like"/>
</dbReference>
<dbReference type="PROSITE" id="PS50887">
    <property type="entry name" value="GGDEF"/>
    <property type="match status" value="1"/>
</dbReference>
<dbReference type="CDD" id="cd01948">
    <property type="entry name" value="EAL"/>
    <property type="match status" value="1"/>
</dbReference>
<accession>A0ABU0M5I8</accession>
<dbReference type="InterPro" id="IPR035919">
    <property type="entry name" value="EAL_sf"/>
</dbReference>
<proteinExistence type="predicted"/>
<dbReference type="InterPro" id="IPR001633">
    <property type="entry name" value="EAL_dom"/>
</dbReference>
<dbReference type="Pfam" id="PF00990">
    <property type="entry name" value="GGDEF"/>
    <property type="match status" value="1"/>
</dbReference>
<name>A0ABU0M5I8_9HYPH</name>
<gene>
    <name evidence="3" type="ORF">QO015_001837</name>
</gene>
<dbReference type="Pfam" id="PF00563">
    <property type="entry name" value="EAL"/>
    <property type="match status" value="1"/>
</dbReference>
<reference evidence="3 4" key="1">
    <citation type="submission" date="2023-07" db="EMBL/GenBank/DDBJ databases">
        <title>Genomic Encyclopedia of Type Strains, Phase IV (KMG-IV): sequencing the most valuable type-strain genomes for metagenomic binning, comparative biology and taxonomic classification.</title>
        <authorList>
            <person name="Goeker M."/>
        </authorList>
    </citation>
    <scope>NUCLEOTIDE SEQUENCE [LARGE SCALE GENOMIC DNA]</scope>
    <source>
        <strain evidence="3 4">B1-1</strain>
    </source>
</reference>
<dbReference type="SMART" id="SM00052">
    <property type="entry name" value="EAL"/>
    <property type="match status" value="1"/>
</dbReference>
<dbReference type="InterPro" id="IPR003018">
    <property type="entry name" value="GAF"/>
</dbReference>
<dbReference type="Proteomes" id="UP001223743">
    <property type="component" value="Unassembled WGS sequence"/>
</dbReference>
<dbReference type="InterPro" id="IPR029787">
    <property type="entry name" value="Nucleotide_cyclase"/>
</dbReference>
<dbReference type="Gene3D" id="3.20.20.450">
    <property type="entry name" value="EAL domain"/>
    <property type="match status" value="1"/>
</dbReference>
<feature type="domain" description="EAL" evidence="1">
    <location>
        <begin position="347"/>
        <end position="602"/>
    </location>
</feature>
<dbReference type="RefSeq" id="WP_266279874.1">
    <property type="nucleotide sequence ID" value="NZ_JAPKNF010000001.1"/>
</dbReference>
<feature type="domain" description="GGDEF" evidence="2">
    <location>
        <begin position="205"/>
        <end position="338"/>
    </location>
</feature>
<keyword evidence="4" id="KW-1185">Reference proteome</keyword>
<dbReference type="InterPro" id="IPR029016">
    <property type="entry name" value="GAF-like_dom_sf"/>
</dbReference>
<dbReference type="InterPro" id="IPR043128">
    <property type="entry name" value="Rev_trsase/Diguanyl_cyclase"/>
</dbReference>